<evidence type="ECO:0000256" key="1">
    <source>
        <dbReference type="SAM" id="SignalP"/>
    </source>
</evidence>
<dbReference type="Proteomes" id="UP000008320">
    <property type="component" value="Chromosome"/>
</dbReference>
<proteinExistence type="predicted"/>
<organism evidence="3 4">
    <name type="scientific">Ehrlichia chaffeensis (strain ATCC CRL-10679 / Arkansas)</name>
    <dbReference type="NCBI Taxonomy" id="205920"/>
    <lineage>
        <taxon>Bacteria</taxon>
        <taxon>Pseudomonadati</taxon>
        <taxon>Pseudomonadota</taxon>
        <taxon>Alphaproteobacteria</taxon>
        <taxon>Rickettsiales</taxon>
        <taxon>Anaplasmataceae</taxon>
        <taxon>Ehrlichia</taxon>
    </lineage>
</organism>
<name>Q2GGU5_EHRCR</name>
<dbReference type="SUPFAM" id="SSF56935">
    <property type="entry name" value="Porins"/>
    <property type="match status" value="1"/>
</dbReference>
<gene>
    <name evidence="3" type="ordered locus">ECH_0523</name>
</gene>
<sequence>MKNLFVISAFTSLLMMSSYNAFSDEILDGIFGSNNKFINNTKNSFSGINNKALVKGGRIKFAGDMISYTWYSSDDTRNSNKFSRVSKRFDIDTGGNINNVGAKHDGMFSIEIDSNPDKHGIVYGAYSQINIPHVAGKSFGNNAAFNRGSKIFAKTPYGNFSVGYQEGVESMMKLNAFSIVAGDDSNIWTKHLRNILHEKKDGQSGYSVYYFNFNSGLYSESLFRNSDNIVFDDIDYYLGTGIISRSFINNLPFRLSYQSQNFMGLRFGVSYSPFGYDQRLFELQKDRNSDTLILVGPRYRHIVSGGISYTYNIKNLKFSASVIGEYGDEEHDYKAHYNRYYRHNTLKAVSIGWNVGYDKIELAGSYGKLNSAGIPYDKCVIHGVPYEYVYRSVIHWLYLKDMDYYWDIGIAYKYAPLSLSVIYFMSNRVGNELSDVNVGIEYDILKYSGFKSSLFANYNYYTFRQFSDTYRIHVNGKGSILLVGAKLSF</sequence>
<evidence type="ECO:0000259" key="2">
    <source>
        <dbReference type="Pfam" id="PF13609"/>
    </source>
</evidence>
<dbReference type="AlphaFoldDB" id="Q2GGU5"/>
<evidence type="ECO:0000313" key="4">
    <source>
        <dbReference type="Proteomes" id="UP000008320"/>
    </source>
</evidence>
<dbReference type="HOGENOM" id="CLU_026149_0_0_5"/>
<feature type="chain" id="PRO_5004208259" evidence="1">
    <location>
        <begin position="24"/>
        <end position="489"/>
    </location>
</feature>
<keyword evidence="4" id="KW-1185">Reference proteome</keyword>
<dbReference type="EMBL" id="CP000236">
    <property type="protein sequence ID" value="ABD45211.1"/>
    <property type="molecule type" value="Genomic_DNA"/>
</dbReference>
<feature type="domain" description="Porin" evidence="2">
    <location>
        <begin position="104"/>
        <end position="444"/>
    </location>
</feature>
<dbReference type="InterPro" id="IPR033900">
    <property type="entry name" value="Gram_neg_porin_domain"/>
</dbReference>
<dbReference type="Pfam" id="PF13609">
    <property type="entry name" value="Porin_4"/>
    <property type="match status" value="1"/>
</dbReference>
<dbReference type="KEGG" id="ech:ECH_0523"/>
<reference evidence="3 4" key="1">
    <citation type="journal article" date="2006" name="PLoS Genet.">
        <title>Comparative genomics of emerging human ehrlichiosis agents.</title>
        <authorList>
            <person name="Dunning Hotopp J.C."/>
            <person name="Lin M."/>
            <person name="Madupu R."/>
            <person name="Crabtree J."/>
            <person name="Angiuoli S.V."/>
            <person name="Eisen J.A."/>
            <person name="Seshadri R."/>
            <person name="Ren Q."/>
            <person name="Wu M."/>
            <person name="Utterback T.R."/>
            <person name="Smith S."/>
            <person name="Lewis M."/>
            <person name="Khouri H."/>
            <person name="Zhang C."/>
            <person name="Niu H."/>
            <person name="Lin Q."/>
            <person name="Ohashi N."/>
            <person name="Zhi N."/>
            <person name="Nelson W."/>
            <person name="Brinkac L.M."/>
            <person name="Dodson R.J."/>
            <person name="Rosovitz M.J."/>
            <person name="Sundaram J."/>
            <person name="Daugherty S.C."/>
            <person name="Davidsen T."/>
            <person name="Durkin A.S."/>
            <person name="Gwinn M."/>
            <person name="Haft D.H."/>
            <person name="Selengut J.D."/>
            <person name="Sullivan S.A."/>
            <person name="Zafar N."/>
            <person name="Zhou L."/>
            <person name="Benahmed F."/>
            <person name="Forberger H."/>
            <person name="Halpin R."/>
            <person name="Mulligan S."/>
            <person name="Robinson J."/>
            <person name="White O."/>
            <person name="Rikihisa Y."/>
            <person name="Tettelin H."/>
        </authorList>
    </citation>
    <scope>NUCLEOTIDE SEQUENCE [LARGE SCALE GENOMIC DNA]</scope>
    <source>
        <strain evidence="4">ATCC CRL-10679 / Arkansas</strain>
    </source>
</reference>
<dbReference type="RefSeq" id="WP_006011585.1">
    <property type="nucleotide sequence ID" value="NC_007799.1"/>
</dbReference>
<dbReference type="OrthoDB" id="7164576at2"/>
<accession>Q2GGU5</accession>
<protein>
    <submittedName>
        <fullName evidence="3">Conserved domain protein</fullName>
    </submittedName>
</protein>
<dbReference type="eggNOG" id="COG3064">
    <property type="taxonomic scope" value="Bacteria"/>
</dbReference>
<evidence type="ECO:0000313" key="3">
    <source>
        <dbReference type="EMBL" id="ABD45211.1"/>
    </source>
</evidence>
<keyword evidence="1" id="KW-0732">Signal</keyword>
<feature type="signal peptide" evidence="1">
    <location>
        <begin position="1"/>
        <end position="23"/>
    </location>
</feature>